<dbReference type="Pfam" id="PF02602">
    <property type="entry name" value="HEM4"/>
    <property type="match status" value="1"/>
</dbReference>
<dbReference type="Proteomes" id="UP000023755">
    <property type="component" value="Chromosome"/>
</dbReference>
<dbReference type="SUPFAM" id="SSF69618">
    <property type="entry name" value="HemD-like"/>
    <property type="match status" value="1"/>
</dbReference>
<protein>
    <submittedName>
        <fullName evidence="2">Uroporphyrinogen-III synthase HemD family protein</fullName>
    </submittedName>
</protein>
<name>X5H468_9RICK</name>
<dbReference type="STRING" id="1286528.NHE_0414"/>
<accession>X5H468</accession>
<reference evidence="2 3" key="1">
    <citation type="submission" date="2014-03" db="EMBL/GenBank/DDBJ databases">
        <title>Sequencing and Comparison of Genomes and Transcriptome Profiles of Human Ehrlichiosis Agents.</title>
        <authorList>
            <person name="Lin M."/>
            <person name="Daugherty S.C."/>
            <person name="Nagaraj S."/>
            <person name="Cheng Z."/>
            <person name="Xiong Q."/>
            <person name="Lin F.-Y."/>
            <person name="Sengamalay N."/>
            <person name="Ott S."/>
            <person name="Godinez A."/>
            <person name="Tallon L.J."/>
            <person name="Sadzewicz L."/>
            <person name="Fraser C.M."/>
            <person name="Dunning Hotopp J.C."/>
            <person name="Rikihisa Y."/>
        </authorList>
    </citation>
    <scope>NUCLEOTIDE SEQUENCE [LARGE SCALE GENOMIC DNA]</scope>
    <source>
        <strain evidence="2 3">Oregon</strain>
    </source>
</reference>
<dbReference type="AlphaFoldDB" id="X5H468"/>
<dbReference type="KEGG" id="nhm:NHE_0414"/>
<dbReference type="RefSeq" id="WP_038559359.1">
    <property type="nucleotide sequence ID" value="NZ_CP007481.1"/>
</dbReference>
<dbReference type="GO" id="GO:0033014">
    <property type="term" value="P:tetrapyrrole biosynthetic process"/>
    <property type="evidence" value="ECO:0007669"/>
    <property type="project" value="InterPro"/>
</dbReference>
<feature type="domain" description="Tetrapyrrole biosynthesis uroporphyrinogen III synthase" evidence="1">
    <location>
        <begin position="16"/>
        <end position="222"/>
    </location>
</feature>
<evidence type="ECO:0000259" key="1">
    <source>
        <dbReference type="Pfam" id="PF02602"/>
    </source>
</evidence>
<evidence type="ECO:0000313" key="3">
    <source>
        <dbReference type="Proteomes" id="UP000023755"/>
    </source>
</evidence>
<dbReference type="OrthoDB" id="7163809at2"/>
<dbReference type="EMBL" id="CP007481">
    <property type="protein sequence ID" value="AHX11361.1"/>
    <property type="molecule type" value="Genomic_DNA"/>
</dbReference>
<gene>
    <name evidence="2" type="ORF">NHE_0414</name>
</gene>
<dbReference type="InterPro" id="IPR036108">
    <property type="entry name" value="4pyrrol_syn_uPrphyn_synt_sf"/>
</dbReference>
<dbReference type="Gene3D" id="3.40.50.10090">
    <property type="match status" value="1"/>
</dbReference>
<dbReference type="HOGENOM" id="CLU_1179213_0_0_5"/>
<dbReference type="GO" id="GO:0004852">
    <property type="term" value="F:uroporphyrinogen-III synthase activity"/>
    <property type="evidence" value="ECO:0007669"/>
    <property type="project" value="InterPro"/>
</dbReference>
<proteinExistence type="predicted"/>
<evidence type="ECO:0000313" key="2">
    <source>
        <dbReference type="EMBL" id="AHX11361.1"/>
    </source>
</evidence>
<keyword evidence="3" id="KW-1185">Reference proteome</keyword>
<dbReference type="InterPro" id="IPR003754">
    <property type="entry name" value="4pyrrol_synth_uPrphyn_synth"/>
</dbReference>
<organism evidence="2 3">
    <name type="scientific">Neorickettsia helminthoeca str. Oregon</name>
    <dbReference type="NCBI Taxonomy" id="1286528"/>
    <lineage>
        <taxon>Bacteria</taxon>
        <taxon>Pseudomonadati</taxon>
        <taxon>Pseudomonadota</taxon>
        <taxon>Alphaproteobacteria</taxon>
        <taxon>Rickettsiales</taxon>
        <taxon>Anaplasmataceae</taxon>
        <taxon>Neorickettsia</taxon>
    </lineage>
</organism>
<sequence length="235" mass="27060">MILITRAIEDALPLQEELAKLNIESHIESLFNLQPLSFDCSILVGARIVVTSKNAIRALSLLDASKDLNIYTMTDNIAKFAKDLEFFNVSSCGCNTVEELEKHIISTFDKSNRFIYLSGMEITRDIVFICNAYGFTFERLICYKMNAREKFSEVLVELLRTARVKCISIFSRRAAVVCRSLLTDYRFEPNLFHYFLMSNRVASVLDYPNIHVPPFPTQSALIDIIRNHYYTEQEN</sequence>